<dbReference type="Proteomes" id="UP000054911">
    <property type="component" value="Unassembled WGS sequence"/>
</dbReference>
<proteinExistence type="predicted"/>
<evidence type="ECO:0008006" key="3">
    <source>
        <dbReference type="Google" id="ProtNLM"/>
    </source>
</evidence>
<dbReference type="STRING" id="1777141.AWB80_04378"/>
<name>A0A158C0M3_9BURK</name>
<dbReference type="RefSeq" id="WP_143328118.1">
    <property type="nucleotide sequence ID" value="NZ_FCOE02000015.1"/>
</dbReference>
<evidence type="ECO:0000313" key="1">
    <source>
        <dbReference type="EMBL" id="SAK75821.1"/>
    </source>
</evidence>
<sequence length="272" mass="29379">MMPAIRQRPSARGRFSRRDTRYGHLAAVRCAVLALSALASPEKYAQNRPVEFFDRAYVTENVVRLRNVANVTALPLEWQEAAASLVVATLPERAGRLEIGVQALARTVRREMPGLTPWFQAKPDASGFVVVLRAPYLAQFATPDGEQGASKEGHACMRVKESVQAANAIRLADVEATRVSCGAGSLRRVAYARDTRLVRAVDELAPGDLIPALPVSKLAQVRRGEPMTLVASSGGVTISHRMIAQVDQPARVIAALASEAEAISTHVSVRQP</sequence>
<organism evidence="1 2">
    <name type="scientific">Caballeronia pedi</name>
    <dbReference type="NCBI Taxonomy" id="1777141"/>
    <lineage>
        <taxon>Bacteria</taxon>
        <taxon>Pseudomonadati</taxon>
        <taxon>Pseudomonadota</taxon>
        <taxon>Betaproteobacteria</taxon>
        <taxon>Burkholderiales</taxon>
        <taxon>Burkholderiaceae</taxon>
        <taxon>Caballeronia</taxon>
    </lineage>
</organism>
<accession>A0A158C0M3</accession>
<comment type="caution">
    <text evidence="1">The sequence shown here is derived from an EMBL/GenBank/DDBJ whole genome shotgun (WGS) entry which is preliminary data.</text>
</comment>
<reference evidence="1" key="1">
    <citation type="submission" date="2016-01" db="EMBL/GenBank/DDBJ databases">
        <authorList>
            <person name="Peeters C."/>
        </authorList>
    </citation>
    <scope>NUCLEOTIDE SEQUENCE [LARGE SCALE GENOMIC DNA]</scope>
    <source>
        <strain evidence="1">LMG 29323</strain>
    </source>
</reference>
<dbReference type="EMBL" id="FCOE02000015">
    <property type="protein sequence ID" value="SAK75821.1"/>
    <property type="molecule type" value="Genomic_DNA"/>
</dbReference>
<keyword evidence="2" id="KW-1185">Reference proteome</keyword>
<dbReference type="OrthoDB" id="10016075at2"/>
<protein>
    <recommendedName>
        <fullName evidence="3">Flagella basal body P-ring formation protein FlgA</fullName>
    </recommendedName>
</protein>
<dbReference type="AlphaFoldDB" id="A0A158C0M3"/>
<gene>
    <name evidence="1" type="ORF">AWB80_04378</name>
</gene>
<evidence type="ECO:0000313" key="2">
    <source>
        <dbReference type="Proteomes" id="UP000054911"/>
    </source>
</evidence>